<keyword evidence="2" id="KW-1185">Reference proteome</keyword>
<accession>A0A512M918</accession>
<gene>
    <name evidence="1" type="ORF">BGE01nite_25250</name>
</gene>
<dbReference type="AlphaFoldDB" id="A0A512M918"/>
<sequence length="152" mass="16986">MDDLPDVNALMKEIGPWLDAAQIDQLSDGLWNILLDDDHIIEVELDDSRNVFVLSMDIGQPARGNETEIYKTLLQINALWRDTGGIRMAMEGGDEGQLVLMFDVPLQGLDVDSWGLRLHNFVDAALGWREAVTKETSVSYEAPDMLAGMIRI</sequence>
<reference evidence="1 2" key="1">
    <citation type="submission" date="2019-07" db="EMBL/GenBank/DDBJ databases">
        <title>Whole genome shotgun sequence of Brevifollis gellanilyticus NBRC 108608.</title>
        <authorList>
            <person name="Hosoyama A."/>
            <person name="Uohara A."/>
            <person name="Ohji S."/>
            <person name="Ichikawa N."/>
        </authorList>
    </citation>
    <scope>NUCLEOTIDE SEQUENCE [LARGE SCALE GENOMIC DNA]</scope>
    <source>
        <strain evidence="1 2">NBRC 108608</strain>
    </source>
</reference>
<comment type="caution">
    <text evidence="1">The sequence shown here is derived from an EMBL/GenBank/DDBJ whole genome shotgun (WGS) entry which is preliminary data.</text>
</comment>
<dbReference type="Proteomes" id="UP000321577">
    <property type="component" value="Unassembled WGS sequence"/>
</dbReference>
<dbReference type="GO" id="GO:0030254">
    <property type="term" value="P:protein secretion by the type III secretion system"/>
    <property type="evidence" value="ECO:0007669"/>
    <property type="project" value="InterPro"/>
</dbReference>
<evidence type="ECO:0000313" key="1">
    <source>
        <dbReference type="EMBL" id="GEP43234.1"/>
    </source>
</evidence>
<protein>
    <recommendedName>
        <fullName evidence="3">Type III secretion system chaperone</fullName>
    </recommendedName>
</protein>
<dbReference type="Gene3D" id="3.30.1460.10">
    <property type="match status" value="1"/>
</dbReference>
<dbReference type="Pfam" id="PF05932">
    <property type="entry name" value="CesT"/>
    <property type="match status" value="1"/>
</dbReference>
<organism evidence="1 2">
    <name type="scientific">Brevifollis gellanilyticus</name>
    <dbReference type="NCBI Taxonomy" id="748831"/>
    <lineage>
        <taxon>Bacteria</taxon>
        <taxon>Pseudomonadati</taxon>
        <taxon>Verrucomicrobiota</taxon>
        <taxon>Verrucomicrobiia</taxon>
        <taxon>Verrucomicrobiales</taxon>
        <taxon>Verrucomicrobiaceae</taxon>
    </lineage>
</organism>
<evidence type="ECO:0008006" key="3">
    <source>
        <dbReference type="Google" id="ProtNLM"/>
    </source>
</evidence>
<dbReference type="SUPFAM" id="SSF69635">
    <property type="entry name" value="Type III secretory system chaperone-like"/>
    <property type="match status" value="1"/>
</dbReference>
<proteinExistence type="predicted"/>
<name>A0A512M918_9BACT</name>
<evidence type="ECO:0000313" key="2">
    <source>
        <dbReference type="Proteomes" id="UP000321577"/>
    </source>
</evidence>
<dbReference type="RefSeq" id="WP_170266758.1">
    <property type="nucleotide sequence ID" value="NZ_BKAG01000015.1"/>
</dbReference>
<dbReference type="InterPro" id="IPR010261">
    <property type="entry name" value="Tir_chaperone"/>
</dbReference>
<dbReference type="EMBL" id="BKAG01000015">
    <property type="protein sequence ID" value="GEP43234.1"/>
    <property type="molecule type" value="Genomic_DNA"/>
</dbReference>
<dbReference type="CDD" id="cd16364">
    <property type="entry name" value="T3SC_I-like"/>
    <property type="match status" value="1"/>
</dbReference>